<proteinExistence type="inferred from homology"/>
<sequence length="449" mass="49281">MFDFIMSKVKLLVYDHESMLKERVGAAGVRSIDLTRLSKRLEKVRIKLKQAAADGSLGWLNVPEQRSESQKAKSLAKKISAEFKTLVVIGIGGSDLGTRTLVRALKPAKRGLDVRFIGSNTDPEEIADLLRTVDLKTTLLNVVSKSGGTIESMSTFLLLRDRLIRRVGLKSHVRQVVATTDQTSGVLRTIAEREGYTTLPVPDGIGGRFSVLTPVGLFPAACAGIAVDGLLRGAAEIRDSFLSTPVGRNDVLNFAGLHYLGYAKRGQRITVLMPYAARLNPLSSWFRQLWGESLGKEINVAGRMVSHGLTPVAALGATDQHSQIQLYNEGPFDKLITFIEVGRMRDDFNLPNPFPDLEDVSYFSGKNFSEILRVERRATSMTLEDNGRPNGVLYIPEISPETIGGLMTFFMLSTAVMADLLDVNAYNQPGVEKGKRIISALLGRKGYKL</sequence>
<accession>A0A1F7WEA8</accession>
<dbReference type="PANTHER" id="PTHR11469">
    <property type="entry name" value="GLUCOSE-6-PHOSPHATE ISOMERASE"/>
    <property type="match status" value="1"/>
</dbReference>
<dbReference type="CDD" id="cd05016">
    <property type="entry name" value="SIS_PGI_2"/>
    <property type="match status" value="1"/>
</dbReference>
<dbReference type="Gene3D" id="3.40.50.10490">
    <property type="entry name" value="Glucose-6-phosphate isomerase like protein, domain 1"/>
    <property type="match status" value="2"/>
</dbReference>
<organism evidence="10 11">
    <name type="scientific">Candidatus Uhrbacteria bacterium RIFOXYC2_FULL_47_19</name>
    <dbReference type="NCBI Taxonomy" id="1802424"/>
    <lineage>
        <taxon>Bacteria</taxon>
        <taxon>Candidatus Uhriibacteriota</taxon>
    </lineage>
</organism>
<feature type="active site" evidence="8">
    <location>
        <position position="435"/>
    </location>
</feature>
<dbReference type="PANTHER" id="PTHR11469:SF1">
    <property type="entry name" value="GLUCOSE-6-PHOSPHATE ISOMERASE"/>
    <property type="match status" value="1"/>
</dbReference>
<evidence type="ECO:0000256" key="3">
    <source>
        <dbReference type="ARBA" id="ARBA00022432"/>
    </source>
</evidence>
<dbReference type="FunFam" id="3.40.50.10490:FF:000016">
    <property type="entry name" value="Glucose-6-phosphate isomerase"/>
    <property type="match status" value="1"/>
</dbReference>
<feature type="active site" evidence="8">
    <location>
        <position position="321"/>
    </location>
</feature>
<dbReference type="GO" id="GO:0006094">
    <property type="term" value="P:gluconeogenesis"/>
    <property type="evidence" value="ECO:0007669"/>
    <property type="project" value="UniProtKB-UniRule"/>
</dbReference>
<evidence type="ECO:0000256" key="8">
    <source>
        <dbReference type="HAMAP-Rule" id="MF_00473"/>
    </source>
</evidence>
<dbReference type="GO" id="GO:0005829">
    <property type="term" value="C:cytosol"/>
    <property type="evidence" value="ECO:0007669"/>
    <property type="project" value="TreeGrafter"/>
</dbReference>
<reference evidence="10 11" key="1">
    <citation type="journal article" date="2016" name="Nat. Commun.">
        <title>Thousands of microbial genomes shed light on interconnected biogeochemical processes in an aquifer system.</title>
        <authorList>
            <person name="Anantharaman K."/>
            <person name="Brown C.T."/>
            <person name="Hug L.A."/>
            <person name="Sharon I."/>
            <person name="Castelle C.J."/>
            <person name="Probst A.J."/>
            <person name="Thomas B.C."/>
            <person name="Singh A."/>
            <person name="Wilkins M.J."/>
            <person name="Karaoz U."/>
            <person name="Brodie E.L."/>
            <person name="Williams K.H."/>
            <person name="Hubbard S.S."/>
            <person name="Banfield J.F."/>
        </authorList>
    </citation>
    <scope>NUCLEOTIDE SEQUENCE [LARGE SCALE GENOMIC DNA]</scope>
</reference>
<dbReference type="InterPro" id="IPR018189">
    <property type="entry name" value="Phosphoglucose_isomerase_CS"/>
</dbReference>
<comment type="pathway">
    <text evidence="8">Carbohydrate biosynthesis; gluconeogenesis.</text>
</comment>
<dbReference type="GO" id="GO:0048029">
    <property type="term" value="F:monosaccharide binding"/>
    <property type="evidence" value="ECO:0007669"/>
    <property type="project" value="TreeGrafter"/>
</dbReference>
<dbReference type="PROSITE" id="PS51463">
    <property type="entry name" value="P_GLUCOSE_ISOMERASE_3"/>
    <property type="match status" value="1"/>
</dbReference>
<dbReference type="PROSITE" id="PS00765">
    <property type="entry name" value="P_GLUCOSE_ISOMERASE_1"/>
    <property type="match status" value="1"/>
</dbReference>
<dbReference type="PRINTS" id="PR00662">
    <property type="entry name" value="G6PISOMERASE"/>
</dbReference>
<evidence type="ECO:0000256" key="9">
    <source>
        <dbReference type="RuleBase" id="RU000612"/>
    </source>
</evidence>
<keyword evidence="6 8" id="KW-0413">Isomerase</keyword>
<dbReference type="GO" id="GO:0051156">
    <property type="term" value="P:glucose 6-phosphate metabolic process"/>
    <property type="evidence" value="ECO:0007669"/>
    <property type="project" value="TreeGrafter"/>
</dbReference>
<dbReference type="GO" id="GO:0006096">
    <property type="term" value="P:glycolytic process"/>
    <property type="evidence" value="ECO:0007669"/>
    <property type="project" value="UniProtKB-UniRule"/>
</dbReference>
<comment type="pathway">
    <text evidence="1 8 9">Carbohydrate degradation; glycolysis; D-glyceraldehyde 3-phosphate and glycerone phosphate from D-glucose: step 2/4.</text>
</comment>
<dbReference type="InterPro" id="IPR035476">
    <property type="entry name" value="SIS_PGI_1"/>
</dbReference>
<dbReference type="UniPathway" id="UPA00109">
    <property type="reaction ID" value="UER00181"/>
</dbReference>
<dbReference type="Pfam" id="PF00342">
    <property type="entry name" value="PGI"/>
    <property type="match status" value="1"/>
</dbReference>
<comment type="catalytic activity">
    <reaction evidence="7 8 9">
        <text>alpha-D-glucose 6-phosphate = beta-D-fructose 6-phosphate</text>
        <dbReference type="Rhea" id="RHEA:11816"/>
        <dbReference type="ChEBI" id="CHEBI:57634"/>
        <dbReference type="ChEBI" id="CHEBI:58225"/>
        <dbReference type="EC" id="5.3.1.9"/>
    </reaction>
</comment>
<evidence type="ECO:0000256" key="6">
    <source>
        <dbReference type="ARBA" id="ARBA00023235"/>
    </source>
</evidence>
<dbReference type="EC" id="5.3.1.9" evidence="8"/>
<dbReference type="GO" id="GO:0004347">
    <property type="term" value="F:glucose-6-phosphate isomerase activity"/>
    <property type="evidence" value="ECO:0007669"/>
    <property type="project" value="UniProtKB-UniRule"/>
</dbReference>
<dbReference type="UniPathway" id="UPA00138"/>
<dbReference type="InterPro" id="IPR046348">
    <property type="entry name" value="SIS_dom_sf"/>
</dbReference>
<dbReference type="EMBL" id="MGFG01000016">
    <property type="protein sequence ID" value="OGM01123.1"/>
    <property type="molecule type" value="Genomic_DNA"/>
</dbReference>
<name>A0A1F7WEA8_9BACT</name>
<dbReference type="HAMAP" id="MF_00473">
    <property type="entry name" value="G6P_isomerase"/>
    <property type="match status" value="1"/>
</dbReference>
<dbReference type="GO" id="GO:0097367">
    <property type="term" value="F:carbohydrate derivative binding"/>
    <property type="evidence" value="ECO:0007669"/>
    <property type="project" value="InterPro"/>
</dbReference>
<dbReference type="SUPFAM" id="SSF53697">
    <property type="entry name" value="SIS domain"/>
    <property type="match status" value="1"/>
</dbReference>
<dbReference type="CDD" id="cd05015">
    <property type="entry name" value="SIS_PGI_1"/>
    <property type="match status" value="1"/>
</dbReference>
<dbReference type="InterPro" id="IPR035482">
    <property type="entry name" value="SIS_PGI_2"/>
</dbReference>
<evidence type="ECO:0000313" key="11">
    <source>
        <dbReference type="Proteomes" id="UP000176988"/>
    </source>
</evidence>
<dbReference type="PROSITE" id="PS00174">
    <property type="entry name" value="P_GLUCOSE_ISOMERASE_2"/>
    <property type="match status" value="1"/>
</dbReference>
<dbReference type="AlphaFoldDB" id="A0A1F7WEA8"/>
<evidence type="ECO:0000256" key="1">
    <source>
        <dbReference type="ARBA" id="ARBA00004926"/>
    </source>
</evidence>
<dbReference type="InterPro" id="IPR001672">
    <property type="entry name" value="G6P_Isomerase"/>
</dbReference>
<evidence type="ECO:0000256" key="4">
    <source>
        <dbReference type="ARBA" id="ARBA00022490"/>
    </source>
</evidence>
<comment type="function">
    <text evidence="8">Catalyzes the reversible isomerization of glucose-6-phosphate to fructose-6-phosphate.</text>
</comment>
<feature type="active site" description="Proton donor" evidence="8">
    <location>
        <position position="292"/>
    </location>
</feature>
<evidence type="ECO:0000256" key="2">
    <source>
        <dbReference type="ARBA" id="ARBA00006604"/>
    </source>
</evidence>
<keyword evidence="4 8" id="KW-0963">Cytoplasm</keyword>
<comment type="subcellular location">
    <subcellularLocation>
        <location evidence="8">Cytoplasm</location>
    </subcellularLocation>
</comment>
<evidence type="ECO:0000256" key="7">
    <source>
        <dbReference type="ARBA" id="ARBA00029321"/>
    </source>
</evidence>
<protein>
    <recommendedName>
        <fullName evidence="8">Glucose-6-phosphate isomerase</fullName>
        <shortName evidence="8">GPI</shortName>
        <ecNumber evidence="8">5.3.1.9</ecNumber>
    </recommendedName>
    <alternativeName>
        <fullName evidence="8">Phosphoglucose isomerase</fullName>
        <shortName evidence="8">PGI</shortName>
    </alternativeName>
    <alternativeName>
        <fullName evidence="8">Phosphohexose isomerase</fullName>
        <shortName evidence="8">PHI</shortName>
    </alternativeName>
</protein>
<gene>
    <name evidence="8" type="primary">pgi</name>
    <name evidence="10" type="ORF">A2480_00375</name>
</gene>
<keyword evidence="3 8" id="KW-0312">Gluconeogenesis</keyword>
<dbReference type="Proteomes" id="UP000176988">
    <property type="component" value="Unassembled WGS sequence"/>
</dbReference>
<comment type="similarity">
    <text evidence="2 8 9">Belongs to the GPI family.</text>
</comment>
<comment type="caution">
    <text evidence="10">The sequence shown here is derived from an EMBL/GenBank/DDBJ whole genome shotgun (WGS) entry which is preliminary data.</text>
</comment>
<evidence type="ECO:0000256" key="5">
    <source>
        <dbReference type="ARBA" id="ARBA00023152"/>
    </source>
</evidence>
<evidence type="ECO:0000313" key="10">
    <source>
        <dbReference type="EMBL" id="OGM01123.1"/>
    </source>
</evidence>
<keyword evidence="5 8" id="KW-0324">Glycolysis</keyword>
<dbReference type="STRING" id="1802424.A2480_00375"/>